<comment type="caution">
    <text evidence="3">The sequence shown here is derived from an EMBL/GenBank/DDBJ whole genome shotgun (WGS) entry which is preliminary data.</text>
</comment>
<dbReference type="GO" id="GO:0006508">
    <property type="term" value="P:proteolysis"/>
    <property type="evidence" value="ECO:0007669"/>
    <property type="project" value="UniProtKB-KW"/>
</dbReference>
<dbReference type="Pfam" id="PF13018">
    <property type="entry name" value="ESPR"/>
    <property type="match status" value="1"/>
</dbReference>
<dbReference type="InterPro" id="IPR024973">
    <property type="entry name" value="ESPR"/>
</dbReference>
<proteinExistence type="predicted"/>
<reference evidence="3 4" key="1">
    <citation type="submission" date="2018-03" db="EMBL/GenBank/DDBJ databases">
        <title>Whole Genome Sequencing of Escherichia coli isolates from wildlife.</title>
        <authorList>
            <person name="Whitehouse C.A."/>
            <person name="Lacher D.W."/>
            <person name="Mammel M.K."/>
            <person name="Barnaba T."/>
            <person name="Lorch J.M."/>
        </authorList>
    </citation>
    <scope>NUCLEOTIDE SEQUENCE [LARGE SCALE GENOMIC DNA]</scope>
    <source>
        <strain evidence="3 4">20507-2</strain>
    </source>
</reference>
<name>A0ABX5HBD1_ESCAL</name>
<dbReference type="EMBL" id="PYQT01000062">
    <property type="protein sequence ID" value="PSY36363.1"/>
    <property type="molecule type" value="Genomic_DNA"/>
</dbReference>
<keyword evidence="3" id="KW-0645">Protease</keyword>
<evidence type="ECO:0000259" key="1">
    <source>
        <dbReference type="Pfam" id="PF13018"/>
    </source>
</evidence>
<dbReference type="EMBL" id="PYQT01000072">
    <property type="protein sequence ID" value="PSY35871.1"/>
    <property type="molecule type" value="Genomic_DNA"/>
</dbReference>
<feature type="domain" description="ESPR" evidence="1">
    <location>
        <begin position="1"/>
        <end position="48"/>
    </location>
</feature>
<keyword evidence="4" id="KW-1185">Reference proteome</keyword>
<keyword evidence="3" id="KW-0378">Hydrolase</keyword>
<dbReference type="GO" id="GO:0008233">
    <property type="term" value="F:peptidase activity"/>
    <property type="evidence" value="ECO:0007669"/>
    <property type="project" value="UniProtKB-KW"/>
</dbReference>
<sequence length="49" mass="5498">MNKIYSLKYCHITNTIKVVSELARRVCKGSARRGRRLSAISSLTLAALF</sequence>
<gene>
    <name evidence="3" type="ORF">C7B09_24800</name>
    <name evidence="2" type="ORF">C7B09_25345</name>
</gene>
<protein>
    <submittedName>
        <fullName evidence="3">Serine protease</fullName>
    </submittedName>
</protein>
<dbReference type="RefSeq" id="WP_181264664.1">
    <property type="nucleotide sequence ID" value="NZ_PYQT01000062.1"/>
</dbReference>
<feature type="non-terminal residue" evidence="3">
    <location>
        <position position="49"/>
    </location>
</feature>
<evidence type="ECO:0000313" key="2">
    <source>
        <dbReference type="EMBL" id="PSY35871.1"/>
    </source>
</evidence>
<accession>A0ABX5HBD1</accession>
<evidence type="ECO:0000313" key="3">
    <source>
        <dbReference type="EMBL" id="PSY36363.1"/>
    </source>
</evidence>
<evidence type="ECO:0000313" key="4">
    <source>
        <dbReference type="Proteomes" id="UP000240382"/>
    </source>
</evidence>
<organism evidence="3 4">
    <name type="scientific">Escherichia albertii</name>
    <dbReference type="NCBI Taxonomy" id="208962"/>
    <lineage>
        <taxon>Bacteria</taxon>
        <taxon>Pseudomonadati</taxon>
        <taxon>Pseudomonadota</taxon>
        <taxon>Gammaproteobacteria</taxon>
        <taxon>Enterobacterales</taxon>
        <taxon>Enterobacteriaceae</taxon>
        <taxon>Escherichia</taxon>
    </lineage>
</organism>
<dbReference type="Proteomes" id="UP000240382">
    <property type="component" value="Unassembled WGS sequence"/>
</dbReference>